<evidence type="ECO:0000313" key="3">
    <source>
        <dbReference type="EMBL" id="MBK6301226.1"/>
    </source>
</evidence>
<sequence>MQRRRGTTPRAPHPAARSLADDLRHRTDEQLTTLLLARPDLARPTPADVVALAARATTRTSVQRALERLDRGQLQTVEALVVAAEPNRTGTAAVEDVAALLGGDPTEALDRLWSVGLVWWTSSGPHPVRAVTEVLGPHPGGLGLPAAEVSSEYAAHTPPLPDDLPALLAEAPVAARAILDTLTWGPPIGAVPPSGPAHQGASWLVTHGLCAPSGIGHITLVREVGLALRGGRLHREPALQAPALTDAQVDPAVADRVAGAGARDLLGLLDQLGDLWTALPPRVLRSGALGVRDLAGLARSLDVETAQAGWLAEVALAAGLIADDGELTPAFSPTPEFDVWRSRSAGARWATVAQAWWESPRAAYLVGTAPNGGATVGALGPEVRWPAVRGVRADVLGELAGLPAGTAPSAESVIERLLWRRPLGDRRALTDAAEAVLREAEWLGARTLGTLTSLGRALVDRVPTAELAAAADATLPASVDHVLLQADLTAIAPGPLDGALGRFMRLVSDVESRGGATVLRLSGESVRRALDTGWTADEVLDTLRDSSRTPVPQPLDYLVRDVARRHGQTRVGAATAYIRSDDEAVLAALLADRSLARAVLRRIAPTVLVSQADPATLVEVLRAGGYSPARESFDGTVVVERPATRRARPPVARPAPEPTLSPVDAALVRSVVATLRNAPERPVAGAAPPVTLSGSPQETSALLRQAVSDSLAVWIGYADSNGRTARHLVRPVRIDGGRVYAVSGESDSEQLFMLHRITGATTG</sequence>
<evidence type="ECO:0000256" key="1">
    <source>
        <dbReference type="SAM" id="MobiDB-lite"/>
    </source>
</evidence>
<feature type="region of interest" description="Disordered" evidence="1">
    <location>
        <begin position="1"/>
        <end position="24"/>
    </location>
</feature>
<comment type="caution">
    <text evidence="3">The sequence shown here is derived from an EMBL/GenBank/DDBJ whole genome shotgun (WGS) entry which is preliminary data.</text>
</comment>
<organism evidence="3 4">
    <name type="scientific">Candidatus Phosphoribacter hodrii</name>
    <dbReference type="NCBI Taxonomy" id="2953743"/>
    <lineage>
        <taxon>Bacteria</taxon>
        <taxon>Bacillati</taxon>
        <taxon>Actinomycetota</taxon>
        <taxon>Actinomycetes</taxon>
        <taxon>Micrococcales</taxon>
        <taxon>Dermatophilaceae</taxon>
        <taxon>Candidatus Phosphoribacter</taxon>
    </lineage>
</organism>
<dbReference type="EMBL" id="JADIXZ010000004">
    <property type="protein sequence ID" value="MBK6301226.1"/>
    <property type="molecule type" value="Genomic_DNA"/>
</dbReference>
<dbReference type="Proteomes" id="UP000718281">
    <property type="component" value="Unassembled WGS sequence"/>
</dbReference>
<dbReference type="Pfam" id="PF13625">
    <property type="entry name" value="Helicase_C_3"/>
    <property type="match status" value="1"/>
</dbReference>
<gene>
    <name evidence="3" type="ORF">IPF40_09295</name>
</gene>
<accession>A0A934X511</accession>
<dbReference type="AlphaFoldDB" id="A0A934X511"/>
<keyword evidence="3" id="KW-0378">Hydrolase</keyword>
<keyword evidence="3" id="KW-0547">Nucleotide-binding</keyword>
<feature type="domain" description="Helicase XPB/Ssl2 N-terminal" evidence="2">
    <location>
        <begin position="482"/>
        <end position="604"/>
    </location>
</feature>
<proteinExistence type="predicted"/>
<dbReference type="GO" id="GO:0004386">
    <property type="term" value="F:helicase activity"/>
    <property type="evidence" value="ECO:0007669"/>
    <property type="project" value="UniProtKB-KW"/>
</dbReference>
<dbReference type="InterPro" id="IPR032830">
    <property type="entry name" value="XPB/Ssl2_N"/>
</dbReference>
<keyword evidence="3" id="KW-0067">ATP-binding</keyword>
<evidence type="ECO:0000313" key="4">
    <source>
        <dbReference type="Proteomes" id="UP000718281"/>
    </source>
</evidence>
<keyword evidence="3" id="KW-0347">Helicase</keyword>
<name>A0A934X511_9MICO</name>
<reference evidence="3 4" key="1">
    <citation type="submission" date="2020-10" db="EMBL/GenBank/DDBJ databases">
        <title>Connecting structure to function with the recovery of over 1000 high-quality activated sludge metagenome-assembled genomes encoding full-length rRNA genes using long-read sequencing.</title>
        <authorList>
            <person name="Singleton C.M."/>
            <person name="Petriglieri F."/>
            <person name="Kristensen J.M."/>
            <person name="Kirkegaard R.H."/>
            <person name="Michaelsen T.Y."/>
            <person name="Andersen M.H."/>
            <person name="Karst S.M."/>
            <person name="Dueholm M.S."/>
            <person name="Nielsen P.H."/>
            <person name="Albertsen M."/>
        </authorList>
    </citation>
    <scope>NUCLEOTIDE SEQUENCE [LARGE SCALE GENOMIC DNA]</scope>
    <source>
        <strain evidence="3">AalE_18-Q3-R2-46_BAT3C.188</strain>
    </source>
</reference>
<evidence type="ECO:0000259" key="2">
    <source>
        <dbReference type="Pfam" id="PF13625"/>
    </source>
</evidence>
<protein>
    <submittedName>
        <fullName evidence="3">Helicase-associated domain-containing protein</fullName>
    </submittedName>
</protein>